<evidence type="ECO:0000256" key="1">
    <source>
        <dbReference type="SAM" id="SignalP"/>
    </source>
</evidence>
<feature type="chain" id="PRO_5009299673" description="DNA primase" evidence="1">
    <location>
        <begin position="20"/>
        <end position="96"/>
    </location>
</feature>
<dbReference type="AlphaFoldDB" id="A0A1H7L9L6"/>
<sequence>MRPMFLTVALIVLPMSVMAQNPICAPSGRIVQAAVEARIEGQDSVAAIRAISDALPEDKKAYEPAVQPLVDWVYTLPAEQLGAEVAEAYIAACEAQ</sequence>
<organism evidence="2 3">
    <name type="scientific">Roseovarius azorensis</name>
    <dbReference type="NCBI Taxonomy" id="1287727"/>
    <lineage>
        <taxon>Bacteria</taxon>
        <taxon>Pseudomonadati</taxon>
        <taxon>Pseudomonadota</taxon>
        <taxon>Alphaproteobacteria</taxon>
        <taxon>Rhodobacterales</taxon>
        <taxon>Roseobacteraceae</taxon>
        <taxon>Roseovarius</taxon>
    </lineage>
</organism>
<feature type="signal peptide" evidence="1">
    <location>
        <begin position="1"/>
        <end position="19"/>
    </location>
</feature>
<name>A0A1H7L9L6_9RHOB</name>
<evidence type="ECO:0000313" key="2">
    <source>
        <dbReference type="EMBL" id="SEK95733.1"/>
    </source>
</evidence>
<dbReference type="OrthoDB" id="7875126at2"/>
<dbReference type="EMBL" id="FOAG01000003">
    <property type="protein sequence ID" value="SEK95733.1"/>
    <property type="molecule type" value="Genomic_DNA"/>
</dbReference>
<keyword evidence="3" id="KW-1185">Reference proteome</keyword>
<proteinExistence type="predicted"/>
<dbReference type="Proteomes" id="UP000199582">
    <property type="component" value="Unassembled WGS sequence"/>
</dbReference>
<keyword evidence="1" id="KW-0732">Signal</keyword>
<evidence type="ECO:0008006" key="4">
    <source>
        <dbReference type="Google" id="ProtNLM"/>
    </source>
</evidence>
<protein>
    <recommendedName>
        <fullName evidence="4">DNA primase</fullName>
    </recommendedName>
</protein>
<dbReference type="RefSeq" id="WP_093033383.1">
    <property type="nucleotide sequence ID" value="NZ_FOAG01000003.1"/>
</dbReference>
<accession>A0A1H7L9L6</accession>
<reference evidence="2 3" key="1">
    <citation type="submission" date="2016-10" db="EMBL/GenBank/DDBJ databases">
        <authorList>
            <person name="de Groot N.N."/>
        </authorList>
    </citation>
    <scope>NUCLEOTIDE SEQUENCE [LARGE SCALE GENOMIC DNA]</scope>
    <source>
        <strain evidence="2 3">DSM 100674</strain>
    </source>
</reference>
<dbReference type="STRING" id="1287727.SAMN05443999_1038"/>
<evidence type="ECO:0000313" key="3">
    <source>
        <dbReference type="Proteomes" id="UP000199582"/>
    </source>
</evidence>
<gene>
    <name evidence="2" type="ORF">SAMN05443999_1038</name>
</gene>